<dbReference type="RefSeq" id="WP_085275281.1">
    <property type="nucleotide sequence ID" value="NZ_FXAG01000004.1"/>
</dbReference>
<evidence type="ECO:0000313" key="2">
    <source>
        <dbReference type="EMBL" id="SMF05380.1"/>
    </source>
</evidence>
<accession>A0A1Y6BD67</accession>
<evidence type="ECO:0008006" key="4">
    <source>
        <dbReference type="Google" id="ProtNLM"/>
    </source>
</evidence>
<organism evidence="2 3">
    <name type="scientific">Pseudogulbenkiania subflava DSM 22618</name>
    <dbReference type="NCBI Taxonomy" id="1123014"/>
    <lineage>
        <taxon>Bacteria</taxon>
        <taxon>Pseudomonadati</taxon>
        <taxon>Pseudomonadota</taxon>
        <taxon>Betaproteobacteria</taxon>
        <taxon>Neisseriales</taxon>
        <taxon>Chromobacteriaceae</taxon>
        <taxon>Pseudogulbenkiania</taxon>
    </lineage>
</organism>
<dbReference type="Pfam" id="PF17263">
    <property type="entry name" value="DUF5329"/>
    <property type="match status" value="1"/>
</dbReference>
<reference evidence="3" key="1">
    <citation type="submission" date="2017-04" db="EMBL/GenBank/DDBJ databases">
        <authorList>
            <person name="Varghese N."/>
            <person name="Submissions S."/>
        </authorList>
    </citation>
    <scope>NUCLEOTIDE SEQUENCE [LARGE SCALE GENOMIC DNA]</scope>
    <source>
        <strain evidence="3">DSM 22618</strain>
    </source>
</reference>
<dbReference type="STRING" id="1123014.SAMN02745746_00943"/>
<dbReference type="AlphaFoldDB" id="A0A1Y6BD67"/>
<evidence type="ECO:0000256" key="1">
    <source>
        <dbReference type="SAM" id="SignalP"/>
    </source>
</evidence>
<dbReference type="Proteomes" id="UP000192920">
    <property type="component" value="Unassembled WGS sequence"/>
</dbReference>
<protein>
    <recommendedName>
        <fullName evidence="4">DUF5329 domain-containing protein</fullName>
    </recommendedName>
</protein>
<gene>
    <name evidence="2" type="ORF">SAMN02745746_00943</name>
</gene>
<name>A0A1Y6BD67_9NEIS</name>
<feature type="signal peptide" evidence="1">
    <location>
        <begin position="1"/>
        <end position="22"/>
    </location>
</feature>
<dbReference type="InterPro" id="IPR035242">
    <property type="entry name" value="DUF5329"/>
</dbReference>
<keyword evidence="3" id="KW-1185">Reference proteome</keyword>
<sequence length="123" mass="13903">MKPRYAGAVLMLGLLWQPAARAEPPAAVQMEVSFLLGYIEGSGCQFYRNGSWHDAKTAQAHIRDKYRYLVARNRITTTEDFIERAATASSLSGQPYQVRCNGGATVTSRQWLHEELARLRTYH</sequence>
<dbReference type="EMBL" id="FXAG01000004">
    <property type="protein sequence ID" value="SMF05380.1"/>
    <property type="molecule type" value="Genomic_DNA"/>
</dbReference>
<feature type="chain" id="PRO_5012689696" description="DUF5329 domain-containing protein" evidence="1">
    <location>
        <begin position="23"/>
        <end position="123"/>
    </location>
</feature>
<keyword evidence="1" id="KW-0732">Signal</keyword>
<evidence type="ECO:0000313" key="3">
    <source>
        <dbReference type="Proteomes" id="UP000192920"/>
    </source>
</evidence>
<proteinExistence type="predicted"/>